<evidence type="ECO:0000256" key="1">
    <source>
        <dbReference type="ARBA" id="ARBA00022468"/>
    </source>
</evidence>
<evidence type="ECO:0000313" key="8">
    <source>
        <dbReference type="EMBL" id="THD22108.1"/>
    </source>
</evidence>
<keyword evidence="1" id="KW-0343">GTPase activation</keyword>
<dbReference type="AlphaFoldDB" id="A0A4E0RLE8"/>
<evidence type="ECO:0000256" key="6">
    <source>
        <dbReference type="SAM" id="MobiDB-lite"/>
    </source>
</evidence>
<sequence length="255" mass="27887">MDSNLVTLLRLAQEPNNSFCADCGAPEPRWASWNLGVFICMRCAAIHRKIGTHVSKVKSLQLDHWTSEQVKSFVNNGCNARSRRIYEALLPDTYIRPQSDSALESFIRAKYEQRKFCKPTPLPTEQQKPATLVSNSTAPKSVHADLIDLSLDSPSPAPKTVAQTISDVNSLLGLDSLSELSGNSTPSSDLLGINPPSSLSHLTQPPPEQLLSTLQIQGFSAVPRHQPQHDSNYLGLVTQQIATIKAQMQSGQMSS</sequence>
<dbReference type="GO" id="GO:0005737">
    <property type="term" value="C:cytoplasm"/>
    <property type="evidence" value="ECO:0007669"/>
    <property type="project" value="TreeGrafter"/>
</dbReference>
<dbReference type="Proteomes" id="UP000230066">
    <property type="component" value="Unassembled WGS sequence"/>
</dbReference>
<dbReference type="EMBL" id="JXXN02002990">
    <property type="protein sequence ID" value="THD22108.1"/>
    <property type="molecule type" value="Genomic_DNA"/>
</dbReference>
<dbReference type="PROSITE" id="PS50115">
    <property type="entry name" value="ARFGAP"/>
    <property type="match status" value="1"/>
</dbReference>
<evidence type="ECO:0000256" key="2">
    <source>
        <dbReference type="ARBA" id="ARBA00022723"/>
    </source>
</evidence>
<dbReference type="SMART" id="SM00105">
    <property type="entry name" value="ArfGap"/>
    <property type="match status" value="1"/>
</dbReference>
<dbReference type="InterPro" id="IPR038508">
    <property type="entry name" value="ArfGAP_dom_sf"/>
</dbReference>
<keyword evidence="3 5" id="KW-0863">Zinc-finger</keyword>
<dbReference type="FunFam" id="1.10.220.150:FF:000009">
    <property type="entry name" value="stromal membrane-associated protein 1 isoform X1"/>
    <property type="match status" value="1"/>
</dbReference>
<comment type="caution">
    <text evidence="8">The sequence shown here is derived from an EMBL/GenBank/DDBJ whole genome shotgun (WGS) entry which is preliminary data.</text>
</comment>
<dbReference type="PANTHER" id="PTHR45705:SF1">
    <property type="entry name" value="FI20236P1"/>
    <property type="match status" value="1"/>
</dbReference>
<organism evidence="8 9">
    <name type="scientific">Fasciola hepatica</name>
    <name type="common">Liver fluke</name>
    <dbReference type="NCBI Taxonomy" id="6192"/>
    <lineage>
        <taxon>Eukaryota</taxon>
        <taxon>Metazoa</taxon>
        <taxon>Spiralia</taxon>
        <taxon>Lophotrochozoa</taxon>
        <taxon>Platyhelminthes</taxon>
        <taxon>Trematoda</taxon>
        <taxon>Digenea</taxon>
        <taxon>Plagiorchiida</taxon>
        <taxon>Echinostomata</taxon>
        <taxon>Echinostomatoidea</taxon>
        <taxon>Fasciolidae</taxon>
        <taxon>Fasciola</taxon>
    </lineage>
</organism>
<evidence type="ECO:0000313" key="9">
    <source>
        <dbReference type="Proteomes" id="UP000230066"/>
    </source>
</evidence>
<evidence type="ECO:0000256" key="5">
    <source>
        <dbReference type="PROSITE-ProRule" id="PRU00288"/>
    </source>
</evidence>
<proteinExistence type="predicted"/>
<feature type="domain" description="Arf-GAP" evidence="7">
    <location>
        <begin position="3"/>
        <end position="129"/>
    </location>
</feature>
<reference evidence="8" key="1">
    <citation type="submission" date="2019-03" db="EMBL/GenBank/DDBJ databases">
        <title>Improved annotation for the trematode Fasciola hepatica.</title>
        <authorList>
            <person name="Choi Y.-J."/>
            <person name="Martin J."/>
            <person name="Mitreva M."/>
        </authorList>
    </citation>
    <scope>NUCLEOTIDE SEQUENCE [LARGE SCALE GENOMIC DNA]</scope>
</reference>
<dbReference type="InterPro" id="IPR001164">
    <property type="entry name" value="ArfGAP_dom"/>
</dbReference>
<keyword evidence="2" id="KW-0479">Metal-binding</keyword>
<name>A0A4E0RLE8_FASHE</name>
<gene>
    <name evidence="8" type="ORF">D915_006981</name>
</gene>
<dbReference type="Gene3D" id="1.10.220.150">
    <property type="entry name" value="Arf GTPase activating protein"/>
    <property type="match status" value="1"/>
</dbReference>
<protein>
    <submittedName>
        <fullName evidence="8">Stromal membrane-associated protein 1</fullName>
    </submittedName>
</protein>
<dbReference type="InterPro" id="IPR051718">
    <property type="entry name" value="ARF_GTPase-activating"/>
</dbReference>
<evidence type="ECO:0000256" key="4">
    <source>
        <dbReference type="ARBA" id="ARBA00022833"/>
    </source>
</evidence>
<dbReference type="InterPro" id="IPR037278">
    <property type="entry name" value="ARFGAP/RecO"/>
</dbReference>
<dbReference type="GO" id="GO:0008270">
    <property type="term" value="F:zinc ion binding"/>
    <property type="evidence" value="ECO:0007669"/>
    <property type="project" value="UniProtKB-KW"/>
</dbReference>
<dbReference type="Pfam" id="PF01412">
    <property type="entry name" value="ArfGap"/>
    <property type="match status" value="1"/>
</dbReference>
<dbReference type="CDD" id="cd08839">
    <property type="entry name" value="ArfGap_SMAP"/>
    <property type="match status" value="1"/>
</dbReference>
<keyword evidence="4" id="KW-0862">Zinc</keyword>
<dbReference type="PANTHER" id="PTHR45705">
    <property type="entry name" value="FI20236P1"/>
    <property type="match status" value="1"/>
</dbReference>
<feature type="region of interest" description="Disordered" evidence="6">
    <location>
        <begin position="183"/>
        <end position="206"/>
    </location>
</feature>
<dbReference type="SUPFAM" id="SSF57863">
    <property type="entry name" value="ArfGap/RecO-like zinc finger"/>
    <property type="match status" value="1"/>
</dbReference>
<keyword evidence="9" id="KW-1185">Reference proteome</keyword>
<evidence type="ECO:0000256" key="3">
    <source>
        <dbReference type="ARBA" id="ARBA00022771"/>
    </source>
</evidence>
<dbReference type="GO" id="GO:0005096">
    <property type="term" value="F:GTPase activator activity"/>
    <property type="evidence" value="ECO:0007669"/>
    <property type="project" value="UniProtKB-KW"/>
</dbReference>
<dbReference type="PRINTS" id="PR00405">
    <property type="entry name" value="REVINTRACTNG"/>
</dbReference>
<feature type="region of interest" description="Disordered" evidence="6">
    <location>
        <begin position="118"/>
        <end position="137"/>
    </location>
</feature>
<evidence type="ECO:0000259" key="7">
    <source>
        <dbReference type="PROSITE" id="PS50115"/>
    </source>
</evidence>
<feature type="compositionally biased region" description="Polar residues" evidence="6">
    <location>
        <begin position="123"/>
        <end position="137"/>
    </location>
</feature>
<dbReference type="InterPro" id="IPR044732">
    <property type="entry name" value="ArfGAP_SMAP1-like"/>
</dbReference>
<accession>A0A4E0RLE8</accession>